<keyword evidence="1" id="KW-1133">Transmembrane helix</keyword>
<organism evidence="2">
    <name type="scientific">Arundo donax</name>
    <name type="common">Giant reed</name>
    <name type="synonym">Donax arundinaceus</name>
    <dbReference type="NCBI Taxonomy" id="35708"/>
    <lineage>
        <taxon>Eukaryota</taxon>
        <taxon>Viridiplantae</taxon>
        <taxon>Streptophyta</taxon>
        <taxon>Embryophyta</taxon>
        <taxon>Tracheophyta</taxon>
        <taxon>Spermatophyta</taxon>
        <taxon>Magnoliopsida</taxon>
        <taxon>Liliopsida</taxon>
        <taxon>Poales</taxon>
        <taxon>Poaceae</taxon>
        <taxon>PACMAD clade</taxon>
        <taxon>Arundinoideae</taxon>
        <taxon>Arundineae</taxon>
        <taxon>Arundo</taxon>
    </lineage>
</organism>
<dbReference type="EMBL" id="GBRH01195169">
    <property type="protein sequence ID" value="JAE02727.1"/>
    <property type="molecule type" value="Transcribed_RNA"/>
</dbReference>
<evidence type="ECO:0000313" key="2">
    <source>
        <dbReference type="EMBL" id="JAE02727.1"/>
    </source>
</evidence>
<protein>
    <submittedName>
        <fullName evidence="2">Uncharacterized protein</fullName>
    </submittedName>
</protein>
<evidence type="ECO:0000256" key="1">
    <source>
        <dbReference type="SAM" id="Phobius"/>
    </source>
</evidence>
<keyword evidence="1" id="KW-0472">Membrane</keyword>
<name>A0A0A9ERJ7_ARUDO</name>
<reference evidence="2" key="2">
    <citation type="journal article" date="2015" name="Data Brief">
        <title>Shoot transcriptome of the giant reed, Arundo donax.</title>
        <authorList>
            <person name="Barrero R.A."/>
            <person name="Guerrero F.D."/>
            <person name="Moolhuijzen P."/>
            <person name="Goolsby J.A."/>
            <person name="Tidwell J."/>
            <person name="Bellgard S.E."/>
            <person name="Bellgard M.I."/>
        </authorList>
    </citation>
    <scope>NUCLEOTIDE SEQUENCE</scope>
    <source>
        <tissue evidence="2">Shoot tissue taken approximately 20 cm above the soil surface</tissue>
    </source>
</reference>
<feature type="transmembrane region" description="Helical" evidence="1">
    <location>
        <begin position="21"/>
        <end position="39"/>
    </location>
</feature>
<dbReference type="AlphaFoldDB" id="A0A0A9ERJ7"/>
<reference evidence="2" key="1">
    <citation type="submission" date="2014-09" db="EMBL/GenBank/DDBJ databases">
        <authorList>
            <person name="Magalhaes I.L.F."/>
            <person name="Oliveira U."/>
            <person name="Santos F.R."/>
            <person name="Vidigal T.H.D.A."/>
            <person name="Brescovit A.D."/>
            <person name="Santos A.J."/>
        </authorList>
    </citation>
    <scope>NUCLEOTIDE SEQUENCE</scope>
    <source>
        <tissue evidence="2">Shoot tissue taken approximately 20 cm above the soil surface</tissue>
    </source>
</reference>
<accession>A0A0A9ERJ7</accession>
<proteinExistence type="predicted"/>
<sequence length="49" mass="5628">MLLARRQLLLRTQVASRYRRARLAFLGSAVWGMGVRWIGQAEAKLAEKK</sequence>
<keyword evidence="1" id="KW-0812">Transmembrane</keyword>